<name>A0A1G1VVD5_9BACT</name>
<comment type="caution">
    <text evidence="1">The sequence shown here is derived from an EMBL/GenBank/DDBJ whole genome shotgun (WGS) entry which is preliminary data.</text>
</comment>
<dbReference type="EMBL" id="MHCL01000029">
    <property type="protein sequence ID" value="OGY19320.1"/>
    <property type="molecule type" value="Genomic_DNA"/>
</dbReference>
<sequence length="106" mass="11695">MGMVLQSNNPEHVWNTFRFGITALKKGHKANIFLLNEGTELESIADTELYDISKKVAEYRSLGGQLLACGTCLESRGRKGSEFCPVSTLNDLLTIVEESDKVLVFG</sequence>
<dbReference type="SUPFAM" id="SSF75169">
    <property type="entry name" value="DsrEFH-like"/>
    <property type="match status" value="1"/>
</dbReference>
<gene>
    <name evidence="1" type="ORF">A3A65_04245</name>
</gene>
<protein>
    <submittedName>
        <fullName evidence="1">DsrE family protein</fullName>
    </submittedName>
</protein>
<dbReference type="InterPro" id="IPR003787">
    <property type="entry name" value="Sulphur_relay_DsrE/F-like"/>
</dbReference>
<organism evidence="1 2">
    <name type="scientific">Candidatus Chisholmbacteria bacterium RIFCSPLOWO2_01_FULL_49_14</name>
    <dbReference type="NCBI Taxonomy" id="1797593"/>
    <lineage>
        <taxon>Bacteria</taxon>
        <taxon>Candidatus Chisholmiibacteriota</taxon>
    </lineage>
</organism>
<dbReference type="AlphaFoldDB" id="A0A1G1VVD5"/>
<dbReference type="STRING" id="1797593.A3A65_04245"/>
<reference evidence="1 2" key="1">
    <citation type="journal article" date="2016" name="Nat. Commun.">
        <title>Thousands of microbial genomes shed light on interconnected biogeochemical processes in an aquifer system.</title>
        <authorList>
            <person name="Anantharaman K."/>
            <person name="Brown C.T."/>
            <person name="Hug L.A."/>
            <person name="Sharon I."/>
            <person name="Castelle C.J."/>
            <person name="Probst A.J."/>
            <person name="Thomas B.C."/>
            <person name="Singh A."/>
            <person name="Wilkins M.J."/>
            <person name="Karaoz U."/>
            <person name="Brodie E.L."/>
            <person name="Williams K.H."/>
            <person name="Hubbard S.S."/>
            <person name="Banfield J.F."/>
        </authorList>
    </citation>
    <scope>NUCLEOTIDE SEQUENCE [LARGE SCALE GENOMIC DNA]</scope>
</reference>
<accession>A0A1G1VVD5</accession>
<proteinExistence type="predicted"/>
<evidence type="ECO:0000313" key="1">
    <source>
        <dbReference type="EMBL" id="OGY19320.1"/>
    </source>
</evidence>
<dbReference type="Pfam" id="PF02635">
    <property type="entry name" value="DsrE"/>
    <property type="match status" value="1"/>
</dbReference>
<dbReference type="Proteomes" id="UP000176723">
    <property type="component" value="Unassembled WGS sequence"/>
</dbReference>
<dbReference type="Gene3D" id="3.40.1260.10">
    <property type="entry name" value="DsrEFH-like"/>
    <property type="match status" value="1"/>
</dbReference>
<dbReference type="InterPro" id="IPR027396">
    <property type="entry name" value="DsrEFH-like"/>
</dbReference>
<evidence type="ECO:0000313" key="2">
    <source>
        <dbReference type="Proteomes" id="UP000176723"/>
    </source>
</evidence>